<comment type="subcellular location">
    <subcellularLocation>
        <location evidence="1">Membrane</location>
        <topology evidence="1">Multi-pass membrane protein</topology>
    </subcellularLocation>
</comment>
<dbReference type="PANTHER" id="PTHR43791:SF36">
    <property type="entry name" value="TRANSPORTER, PUTATIVE (AFU_ORTHOLOGUE AFUA_6G08340)-RELATED"/>
    <property type="match status" value="1"/>
</dbReference>
<feature type="transmembrane region" description="Helical" evidence="6">
    <location>
        <begin position="107"/>
        <end position="130"/>
    </location>
</feature>
<dbReference type="InterPro" id="IPR036259">
    <property type="entry name" value="MFS_trans_sf"/>
</dbReference>
<protein>
    <submittedName>
        <fullName evidence="8">Sugar phosphate permease</fullName>
    </submittedName>
</protein>
<evidence type="ECO:0000313" key="9">
    <source>
        <dbReference type="Proteomes" id="UP000197065"/>
    </source>
</evidence>
<evidence type="ECO:0000259" key="7">
    <source>
        <dbReference type="PROSITE" id="PS50850"/>
    </source>
</evidence>
<feature type="transmembrane region" description="Helical" evidence="6">
    <location>
        <begin position="52"/>
        <end position="72"/>
    </location>
</feature>
<dbReference type="PANTHER" id="PTHR43791">
    <property type="entry name" value="PERMEASE-RELATED"/>
    <property type="match status" value="1"/>
</dbReference>
<feature type="transmembrane region" description="Helical" evidence="6">
    <location>
        <begin position="84"/>
        <end position="101"/>
    </location>
</feature>
<dbReference type="EMBL" id="FYEH01000011">
    <property type="protein sequence ID" value="SNB74091.1"/>
    <property type="molecule type" value="Genomic_DNA"/>
</dbReference>
<evidence type="ECO:0000256" key="3">
    <source>
        <dbReference type="ARBA" id="ARBA00022692"/>
    </source>
</evidence>
<feature type="transmembrane region" description="Helical" evidence="6">
    <location>
        <begin position="142"/>
        <end position="165"/>
    </location>
</feature>
<evidence type="ECO:0000256" key="4">
    <source>
        <dbReference type="ARBA" id="ARBA00022989"/>
    </source>
</evidence>
<feature type="transmembrane region" description="Helical" evidence="6">
    <location>
        <begin position="244"/>
        <end position="265"/>
    </location>
</feature>
<sequence>MSEQDVEDRVVGKFMRHIMPLLGIMYLIAYIDRQNIGFAKLQMAPDLGISEYAFGLGASLFFLAYFIFEVPSNIIMERVGARRWFTRIMVSWGLVTLALAFTQNEVMFYILRFLLGVAEAGFFPGVLYLMTLWVPFGHRARMIGWFMMASMIANVVGAPICGVLLDLNGLWGLAGWQWVFIITGVPAILMGFVVIIMLPSKPEDAGFYSDAEKDWLRAKLDAEDTGKSQTAKGNPFKALTDGRVLLIALTYVGFPLAAYGLSYWLPTVVKGFGVSNTMNGLINMLPWIAAAWALWYVPRRSERTGERTLHIVIPALIGAVCLVLSVVVDGNIFKYVLLCIAAAMILSPQPVFWTLPSSFLTGRGAAAGLAAINSVGNLGGFISQNIVPYIKVATGSDLAPMFFLGACLAFAGCMVIVIQMVLRKHQPT</sequence>
<feature type="transmembrane region" description="Helical" evidence="6">
    <location>
        <begin position="14"/>
        <end position="32"/>
    </location>
</feature>
<keyword evidence="4 6" id="KW-1133">Transmembrane helix</keyword>
<dbReference type="PROSITE" id="PS50850">
    <property type="entry name" value="MFS"/>
    <property type="match status" value="1"/>
</dbReference>
<dbReference type="CDD" id="cd17319">
    <property type="entry name" value="MFS_ExuT_GudP_like"/>
    <property type="match status" value="1"/>
</dbReference>
<dbReference type="SUPFAM" id="SSF103473">
    <property type="entry name" value="MFS general substrate transporter"/>
    <property type="match status" value="1"/>
</dbReference>
<dbReference type="FunFam" id="1.20.1250.20:FF:000018">
    <property type="entry name" value="MFS transporter permease"/>
    <property type="match status" value="1"/>
</dbReference>
<keyword evidence="2" id="KW-0813">Transport</keyword>
<dbReference type="RefSeq" id="WP_088562275.1">
    <property type="nucleotide sequence ID" value="NZ_FYEH01000011.1"/>
</dbReference>
<evidence type="ECO:0000256" key="5">
    <source>
        <dbReference type="ARBA" id="ARBA00023136"/>
    </source>
</evidence>
<dbReference type="OrthoDB" id="9773957at2"/>
<dbReference type="GO" id="GO:0016020">
    <property type="term" value="C:membrane"/>
    <property type="evidence" value="ECO:0007669"/>
    <property type="project" value="UniProtKB-SubCell"/>
</dbReference>
<feature type="domain" description="Major facilitator superfamily (MFS) profile" evidence="7">
    <location>
        <begin position="18"/>
        <end position="424"/>
    </location>
</feature>
<dbReference type="Pfam" id="PF07690">
    <property type="entry name" value="MFS_1"/>
    <property type="match status" value="1"/>
</dbReference>
<dbReference type="InterPro" id="IPR020846">
    <property type="entry name" value="MFS_dom"/>
</dbReference>
<dbReference type="AlphaFoldDB" id="A0A212RNI2"/>
<accession>A0A212RNI2</accession>
<evidence type="ECO:0000313" key="8">
    <source>
        <dbReference type="EMBL" id="SNB74091.1"/>
    </source>
</evidence>
<feature type="transmembrane region" description="Helical" evidence="6">
    <location>
        <begin position="277"/>
        <end position="297"/>
    </location>
</feature>
<evidence type="ECO:0000256" key="1">
    <source>
        <dbReference type="ARBA" id="ARBA00004141"/>
    </source>
</evidence>
<proteinExistence type="predicted"/>
<dbReference type="Proteomes" id="UP000197065">
    <property type="component" value="Unassembled WGS sequence"/>
</dbReference>
<evidence type="ECO:0000256" key="2">
    <source>
        <dbReference type="ARBA" id="ARBA00022448"/>
    </source>
</evidence>
<feature type="transmembrane region" description="Helical" evidence="6">
    <location>
        <begin position="365"/>
        <end position="382"/>
    </location>
</feature>
<keyword evidence="3 6" id="KW-0812">Transmembrane</keyword>
<reference evidence="8 9" key="1">
    <citation type="submission" date="2017-06" db="EMBL/GenBank/DDBJ databases">
        <authorList>
            <person name="Kim H.J."/>
            <person name="Triplett B.A."/>
        </authorList>
    </citation>
    <scope>NUCLEOTIDE SEQUENCE [LARGE SCALE GENOMIC DNA]</scope>
    <source>
        <strain evidence="8 9">B29T1</strain>
    </source>
</reference>
<dbReference type="GO" id="GO:0022857">
    <property type="term" value="F:transmembrane transporter activity"/>
    <property type="evidence" value="ECO:0007669"/>
    <property type="project" value="InterPro"/>
</dbReference>
<name>A0A212RNI2_9PROT</name>
<organism evidence="8 9">
    <name type="scientific">Arboricoccus pini</name>
    <dbReference type="NCBI Taxonomy" id="1963835"/>
    <lineage>
        <taxon>Bacteria</taxon>
        <taxon>Pseudomonadati</taxon>
        <taxon>Pseudomonadota</taxon>
        <taxon>Alphaproteobacteria</taxon>
        <taxon>Geminicoccales</taxon>
        <taxon>Geminicoccaceae</taxon>
        <taxon>Arboricoccus</taxon>
    </lineage>
</organism>
<dbReference type="InterPro" id="IPR011701">
    <property type="entry name" value="MFS"/>
</dbReference>
<feature type="transmembrane region" description="Helical" evidence="6">
    <location>
        <begin position="177"/>
        <end position="198"/>
    </location>
</feature>
<keyword evidence="9" id="KW-1185">Reference proteome</keyword>
<gene>
    <name evidence="8" type="ORF">SAMN07250955_11176</name>
</gene>
<feature type="transmembrane region" description="Helical" evidence="6">
    <location>
        <begin position="309"/>
        <end position="326"/>
    </location>
</feature>
<dbReference type="Gene3D" id="1.20.1250.20">
    <property type="entry name" value="MFS general substrate transporter like domains"/>
    <property type="match status" value="2"/>
</dbReference>
<feature type="transmembrane region" description="Helical" evidence="6">
    <location>
        <begin position="332"/>
        <end position="353"/>
    </location>
</feature>
<evidence type="ECO:0000256" key="6">
    <source>
        <dbReference type="SAM" id="Phobius"/>
    </source>
</evidence>
<feature type="transmembrane region" description="Helical" evidence="6">
    <location>
        <begin position="402"/>
        <end position="422"/>
    </location>
</feature>
<keyword evidence="5 6" id="KW-0472">Membrane</keyword>